<accession>A0A0B2AKM7</accession>
<dbReference type="STRING" id="1338436.LK10_06535"/>
<organism evidence="1 2">
    <name type="scientific">Sinomonas humi</name>
    <dbReference type="NCBI Taxonomy" id="1338436"/>
    <lineage>
        <taxon>Bacteria</taxon>
        <taxon>Bacillati</taxon>
        <taxon>Actinomycetota</taxon>
        <taxon>Actinomycetes</taxon>
        <taxon>Micrococcales</taxon>
        <taxon>Micrococcaceae</taxon>
        <taxon>Sinomonas</taxon>
    </lineage>
</organism>
<dbReference type="EMBL" id="JTDL01000082">
    <property type="protein sequence ID" value="KHL04205.1"/>
    <property type="molecule type" value="Genomic_DNA"/>
</dbReference>
<dbReference type="Gene3D" id="2.30.110.10">
    <property type="entry name" value="Electron Transport, Fmn-binding Protein, Chain A"/>
    <property type="match status" value="1"/>
</dbReference>
<name>A0A0B2AKM7_9MICC</name>
<dbReference type="SUPFAM" id="SSF50475">
    <property type="entry name" value="FMN-binding split barrel"/>
    <property type="match status" value="1"/>
</dbReference>
<proteinExistence type="predicted"/>
<dbReference type="InterPro" id="IPR024747">
    <property type="entry name" value="Pyridox_Oxase-rel"/>
</dbReference>
<dbReference type="InterPro" id="IPR012349">
    <property type="entry name" value="Split_barrel_FMN-bd"/>
</dbReference>
<evidence type="ECO:0000313" key="1">
    <source>
        <dbReference type="EMBL" id="KHL04205.1"/>
    </source>
</evidence>
<dbReference type="Proteomes" id="UP000030982">
    <property type="component" value="Unassembled WGS sequence"/>
</dbReference>
<reference evidence="1 2" key="1">
    <citation type="submission" date="2014-09" db="EMBL/GenBank/DDBJ databases">
        <title>Genome sequence of Sinomonas sp. MUSC 117.</title>
        <authorList>
            <person name="Lee L.-H."/>
        </authorList>
    </citation>
    <scope>NUCLEOTIDE SEQUENCE [LARGE SCALE GENOMIC DNA]</scope>
    <source>
        <strain evidence="1 2">MUSC 117</strain>
    </source>
</reference>
<comment type="caution">
    <text evidence="1">The sequence shown here is derived from an EMBL/GenBank/DDBJ whole genome shotgun (WGS) entry which is preliminary data.</text>
</comment>
<dbReference type="Pfam" id="PF12900">
    <property type="entry name" value="Pyridox_ox_2"/>
    <property type="match status" value="1"/>
</dbReference>
<gene>
    <name evidence="1" type="ORF">LK10_06535</name>
</gene>
<dbReference type="RefSeq" id="WP_043121292.1">
    <property type="nucleotide sequence ID" value="NZ_JTDL01000082.1"/>
</dbReference>
<evidence type="ECO:0000313" key="2">
    <source>
        <dbReference type="Proteomes" id="UP000030982"/>
    </source>
</evidence>
<evidence type="ECO:0008006" key="3">
    <source>
        <dbReference type="Google" id="ProtNLM"/>
    </source>
</evidence>
<dbReference type="OrthoDB" id="7062584at2"/>
<sequence>MTTQPMRYPKVQELSSEECWAKLRTMVLGRLAIAGEEHPELFPINYVVDRGTVVFRSDPGTKLAASLERARVAFEVDAFEPGTNEAWSVVIKGGLEPVLETSEIVDALALPLFPWQHGAKAFFVRIVPLELSGRQFVVADPGHWASQLMGIRPASDE</sequence>
<protein>
    <recommendedName>
        <fullName evidence="3">Flavin-nucleotide-binding protein</fullName>
    </recommendedName>
</protein>
<dbReference type="AlphaFoldDB" id="A0A0B2AKM7"/>
<keyword evidence="2" id="KW-1185">Reference proteome</keyword>